<evidence type="ECO:0000313" key="2">
    <source>
        <dbReference type="Proteomes" id="UP000218334"/>
    </source>
</evidence>
<reference evidence="2" key="1">
    <citation type="journal article" date="2017" name="Nat. Ecol. Evol.">
        <title>Genome expansion and lineage-specific genetic innovations in the forest pathogenic fungi Armillaria.</title>
        <authorList>
            <person name="Sipos G."/>
            <person name="Prasanna A.N."/>
            <person name="Walter M.C."/>
            <person name="O'Connor E."/>
            <person name="Balint B."/>
            <person name="Krizsan K."/>
            <person name="Kiss B."/>
            <person name="Hess J."/>
            <person name="Varga T."/>
            <person name="Slot J."/>
            <person name="Riley R."/>
            <person name="Boka B."/>
            <person name="Rigling D."/>
            <person name="Barry K."/>
            <person name="Lee J."/>
            <person name="Mihaltcheva S."/>
            <person name="LaButti K."/>
            <person name="Lipzen A."/>
            <person name="Waldron R."/>
            <person name="Moloney N.M."/>
            <person name="Sperisen C."/>
            <person name="Kredics L."/>
            <person name="Vagvoelgyi C."/>
            <person name="Patrignani A."/>
            <person name="Fitzpatrick D."/>
            <person name="Nagy I."/>
            <person name="Doyle S."/>
            <person name="Anderson J.B."/>
            <person name="Grigoriev I.V."/>
            <person name="Gueldener U."/>
            <person name="Muensterkoetter M."/>
            <person name="Nagy L.G."/>
        </authorList>
    </citation>
    <scope>NUCLEOTIDE SEQUENCE [LARGE SCALE GENOMIC DNA]</scope>
    <source>
        <strain evidence="2">28-4</strain>
    </source>
</reference>
<keyword evidence="2" id="KW-1185">Reference proteome</keyword>
<sequence length="153" mass="17260">MPNGFHQSFPLLNELKELLHRSPVQLSETQADVLDVLDIVLSTVGTLRALSRVSNNGTLHSTKPTIWSLLMRSLVSVCYVNSHVLEDAAFVRPHFPYVHTTMENGYAFLFDVSSLVDDIRPQNHRPETSLRSALLMRLKDVEMSRQSMTIAKA</sequence>
<gene>
    <name evidence="1" type="ORF">ARMSODRAFT_1020197</name>
</gene>
<dbReference type="EMBL" id="KZ293435">
    <property type="protein sequence ID" value="PBK67665.1"/>
    <property type="molecule type" value="Genomic_DNA"/>
</dbReference>
<organism evidence="1 2">
    <name type="scientific">Armillaria solidipes</name>
    <dbReference type="NCBI Taxonomy" id="1076256"/>
    <lineage>
        <taxon>Eukaryota</taxon>
        <taxon>Fungi</taxon>
        <taxon>Dikarya</taxon>
        <taxon>Basidiomycota</taxon>
        <taxon>Agaricomycotina</taxon>
        <taxon>Agaricomycetes</taxon>
        <taxon>Agaricomycetidae</taxon>
        <taxon>Agaricales</taxon>
        <taxon>Marasmiineae</taxon>
        <taxon>Physalacriaceae</taxon>
        <taxon>Armillaria</taxon>
    </lineage>
</organism>
<dbReference type="Proteomes" id="UP000218334">
    <property type="component" value="Unassembled WGS sequence"/>
</dbReference>
<accession>A0A2H3B9Y7</accession>
<proteinExistence type="predicted"/>
<name>A0A2H3B9Y7_9AGAR</name>
<protein>
    <submittedName>
        <fullName evidence="1">Uncharacterized protein</fullName>
    </submittedName>
</protein>
<dbReference type="AlphaFoldDB" id="A0A2H3B9Y7"/>
<evidence type="ECO:0000313" key="1">
    <source>
        <dbReference type="EMBL" id="PBK67665.1"/>
    </source>
</evidence>